<evidence type="ECO:0000256" key="1">
    <source>
        <dbReference type="SAM" id="Phobius"/>
    </source>
</evidence>
<reference evidence="2" key="1">
    <citation type="submission" date="2020-11" db="EMBL/GenBank/DDBJ databases">
        <title>Gallus gallus (Chicken) genome, bGalGal1, GRCg7b, maternal haplotype autosomes + Z &amp; W.</title>
        <authorList>
            <person name="Warren W."/>
            <person name="Formenti G."/>
            <person name="Fedrigo O."/>
            <person name="Haase B."/>
            <person name="Mountcastle J."/>
            <person name="Balacco J."/>
            <person name="Tracey A."/>
            <person name="Schneider V."/>
            <person name="Okimoto R."/>
            <person name="Cheng H."/>
            <person name="Hawken R."/>
            <person name="Howe K."/>
            <person name="Jarvis E.D."/>
        </authorList>
    </citation>
    <scope>NUCLEOTIDE SEQUENCE [LARGE SCALE GENOMIC DNA]</scope>
    <source>
        <strain evidence="2">Broiler</strain>
    </source>
</reference>
<evidence type="ECO:0007829" key="4">
    <source>
        <dbReference type="PeptideAtlas" id="A0A8V0YUM7"/>
    </source>
</evidence>
<dbReference type="Ensembl" id="ENSGALT00010038559.1">
    <property type="protein sequence ID" value="ENSGALP00010022309.1"/>
    <property type="gene ID" value="ENSGALG00010016015.1"/>
</dbReference>
<dbReference type="Proteomes" id="UP000000539">
    <property type="component" value="Chromosome 2"/>
</dbReference>
<dbReference type="GeneTree" id="ENSGT00940000155721"/>
<feature type="transmembrane region" description="Helical" evidence="1">
    <location>
        <begin position="93"/>
        <end position="114"/>
    </location>
</feature>
<organism evidence="2 3">
    <name type="scientific">Gallus gallus</name>
    <name type="common">Chicken</name>
    <dbReference type="NCBI Taxonomy" id="9031"/>
    <lineage>
        <taxon>Eukaryota</taxon>
        <taxon>Metazoa</taxon>
        <taxon>Chordata</taxon>
        <taxon>Craniata</taxon>
        <taxon>Vertebrata</taxon>
        <taxon>Euteleostomi</taxon>
        <taxon>Archelosauria</taxon>
        <taxon>Archosauria</taxon>
        <taxon>Dinosauria</taxon>
        <taxon>Saurischia</taxon>
        <taxon>Theropoda</taxon>
        <taxon>Coelurosauria</taxon>
        <taxon>Aves</taxon>
        <taxon>Neognathae</taxon>
        <taxon>Galloanserae</taxon>
        <taxon>Galliformes</taxon>
        <taxon>Phasianidae</taxon>
        <taxon>Phasianinae</taxon>
        <taxon>Gallus</taxon>
    </lineage>
</organism>
<evidence type="ECO:0000313" key="3">
    <source>
        <dbReference type="Proteomes" id="UP000000539"/>
    </source>
</evidence>
<keyword evidence="3" id="KW-1185">Reference proteome</keyword>
<proteinExistence type="evidence at protein level"/>
<evidence type="ECO:0000313" key="2">
    <source>
        <dbReference type="Ensembl" id="ENSGALP00010022309.1"/>
    </source>
</evidence>
<keyword evidence="1" id="KW-1133">Transmembrane helix</keyword>
<gene>
    <name evidence="2" type="primary">ZDHHC3</name>
</gene>
<keyword evidence="1" id="KW-0472">Membrane</keyword>
<feature type="transmembrane region" description="Helical" evidence="1">
    <location>
        <begin position="54"/>
        <end position="77"/>
    </location>
</feature>
<reference evidence="2" key="2">
    <citation type="submission" date="2025-08" db="UniProtKB">
        <authorList>
            <consortium name="Ensembl"/>
        </authorList>
    </citation>
    <scope>IDENTIFICATION</scope>
    <source>
        <strain evidence="2">broiler</strain>
    </source>
</reference>
<sequence length="178" mass="20085">MTPQCQRAAGASAEHSAALRQGPYTVCEATLRRGTPGFVSAWLPTELLPMPLELLMYIALISLHALIMVGFHFLYCFEEDWTKCSSFSPPTTVILLILLCFEALLFLIFTSVMFGTQVHSICTDETGIEQLKKEERRWAKKTKWMNMKAVFGHPFSIAWLSPFATPDQGKADPYQYVV</sequence>
<dbReference type="OrthoDB" id="331948at2759"/>
<protein>
    <submittedName>
        <fullName evidence="2">Zinc finger DHHC-type palmitoyltransferase 3</fullName>
    </submittedName>
</protein>
<reference evidence="2" key="3">
    <citation type="submission" date="2025-09" db="UniProtKB">
        <authorList>
            <consortium name="Ensembl"/>
        </authorList>
    </citation>
    <scope>IDENTIFICATION</scope>
    <source>
        <strain evidence="2">broiler</strain>
    </source>
</reference>
<keyword evidence="1" id="KW-0812">Transmembrane</keyword>
<name>A0A8V0YUM7_CHICK</name>
<keyword evidence="4" id="KW-1267">Proteomics identification</keyword>
<accession>A0A8V0YUM7</accession>
<dbReference type="AlphaFoldDB" id="A0A8V0YUM7"/>